<feature type="transmembrane region" description="Helical" evidence="6">
    <location>
        <begin position="226"/>
        <end position="252"/>
    </location>
</feature>
<feature type="transmembrane region" description="Helical" evidence="6">
    <location>
        <begin position="133"/>
        <end position="157"/>
    </location>
</feature>
<accession>A0AA91FR00</accession>
<dbReference type="PANTHER" id="PTHR30028:SF0">
    <property type="entry name" value="PROTEIN ALUMINUM SENSITIVE 3"/>
    <property type="match status" value="1"/>
</dbReference>
<proteinExistence type="inferred from homology"/>
<name>A0AA91FR00_FAUOS</name>
<keyword evidence="3 6" id="KW-0812">Transmembrane</keyword>
<evidence type="ECO:0000313" key="7">
    <source>
        <dbReference type="EMBL" id="OBX62279.1"/>
    </source>
</evidence>
<feature type="transmembrane region" description="Helical" evidence="6">
    <location>
        <begin position="12"/>
        <end position="33"/>
    </location>
</feature>
<keyword evidence="4 6" id="KW-1133">Transmembrane helix</keyword>
<gene>
    <name evidence="7" type="ORF">A9299_03495</name>
</gene>
<feature type="transmembrane region" description="Helical" evidence="6">
    <location>
        <begin position="40"/>
        <end position="62"/>
    </location>
</feature>
<evidence type="ECO:0000256" key="5">
    <source>
        <dbReference type="ARBA" id="ARBA00023136"/>
    </source>
</evidence>
<evidence type="ECO:0000256" key="4">
    <source>
        <dbReference type="ARBA" id="ARBA00022989"/>
    </source>
</evidence>
<feature type="transmembrane region" description="Helical" evidence="6">
    <location>
        <begin position="98"/>
        <end position="121"/>
    </location>
</feature>
<dbReference type="GO" id="GO:0005886">
    <property type="term" value="C:plasma membrane"/>
    <property type="evidence" value="ECO:0007669"/>
    <property type="project" value="TreeGrafter"/>
</dbReference>
<dbReference type="InterPro" id="IPR005226">
    <property type="entry name" value="UPF0014_fam"/>
</dbReference>
<protein>
    <submittedName>
        <fullName evidence="7">Iron export ABC transporter permease subunit FetB</fullName>
    </submittedName>
</protein>
<evidence type="ECO:0000256" key="2">
    <source>
        <dbReference type="ARBA" id="ARBA00005268"/>
    </source>
</evidence>
<comment type="caution">
    <text evidence="7">The sequence shown here is derived from an EMBL/GenBank/DDBJ whole genome shotgun (WGS) entry which is preliminary data.</text>
</comment>
<feature type="transmembrane region" description="Helical" evidence="6">
    <location>
        <begin position="200"/>
        <end position="220"/>
    </location>
</feature>
<comment type="subcellular location">
    <subcellularLocation>
        <location evidence="1">Membrane</location>
        <topology evidence="1">Multi-pass membrane protein</topology>
    </subcellularLocation>
</comment>
<evidence type="ECO:0000256" key="6">
    <source>
        <dbReference type="SAM" id="Phobius"/>
    </source>
</evidence>
<comment type="similarity">
    <text evidence="2">Belongs to the UPF0014 family.</text>
</comment>
<sequence length="286" mass="31558">MMMLASTMPPISYLQVALASLALLLVMAISVWLKLAIVKSLLIASFRTVVQLSLIGLVLAWIFAREQWYEVLAILTFMSIVASVAAKNRVNKPYKGLFWDTAVAVFVSSWVVAIFGGWWILSDNAASWFRPQVMIPLLGLILGNSLTAISLSMNQLVSSFHREQSMINTYLALSATPWETAKPYVIAAIQNGITPTINSMMVVGVVSLPGMMTGQILAGADPHQAVLYQIITLFLIATSSTLGCTIATLLIFRRFFNPEWQFVIPTSAKTSHQPLIGYLSLIYYKF</sequence>
<dbReference type="PANTHER" id="PTHR30028">
    <property type="entry name" value="UPF0014 INNER MEMBRANE PROTEIN YBBM-RELATED"/>
    <property type="match status" value="1"/>
</dbReference>
<evidence type="ECO:0000256" key="3">
    <source>
        <dbReference type="ARBA" id="ARBA00022692"/>
    </source>
</evidence>
<dbReference type="EMBL" id="LZMT01000034">
    <property type="protein sequence ID" value="OBX62279.1"/>
    <property type="molecule type" value="Genomic_DNA"/>
</dbReference>
<evidence type="ECO:0000256" key="1">
    <source>
        <dbReference type="ARBA" id="ARBA00004141"/>
    </source>
</evidence>
<feature type="transmembrane region" description="Helical" evidence="6">
    <location>
        <begin position="68"/>
        <end position="86"/>
    </location>
</feature>
<organism evidence="7">
    <name type="scientific">Faucicola osloensis</name>
    <name type="common">Moraxella osloensis</name>
    <dbReference type="NCBI Taxonomy" id="34062"/>
    <lineage>
        <taxon>Bacteria</taxon>
        <taxon>Pseudomonadati</taxon>
        <taxon>Pseudomonadota</taxon>
        <taxon>Gammaproteobacteria</taxon>
        <taxon>Moraxellales</taxon>
        <taxon>Moraxellaceae</taxon>
        <taxon>Faucicola</taxon>
    </lineage>
</organism>
<keyword evidence="5 6" id="KW-0472">Membrane</keyword>
<reference evidence="7" key="1">
    <citation type="submission" date="2016-06" db="EMBL/GenBank/DDBJ databases">
        <title>Draft genome of Moraxella osloensis CCUG 67237.</title>
        <authorList>
            <person name="Salva-Serra F."/>
            <person name="Engstrom-Jakobsson H."/>
            <person name="Thorell K."/>
            <person name="Gonzales-Siles L."/>
            <person name="Karlsson R."/>
            <person name="Boulund F."/>
            <person name="Engstrand L."/>
            <person name="Kristiansson E."/>
            <person name="Moore E."/>
        </authorList>
    </citation>
    <scope>NUCLEOTIDE SEQUENCE [LARGE SCALE GENOMIC DNA]</scope>
    <source>
        <strain evidence="7">CCUG 67237</strain>
    </source>
</reference>
<dbReference type="Pfam" id="PF03649">
    <property type="entry name" value="UPF0014"/>
    <property type="match status" value="1"/>
</dbReference>
<dbReference type="AlphaFoldDB" id="A0AA91FR00"/>